<dbReference type="RefSeq" id="WP_203655515.1">
    <property type="nucleotide sequence ID" value="NZ_BAAAZM010000033.1"/>
</dbReference>
<evidence type="ECO:0000313" key="2">
    <source>
        <dbReference type="EMBL" id="GID10291.1"/>
    </source>
</evidence>
<gene>
    <name evidence="2" type="ORF">Aru02nite_11800</name>
</gene>
<dbReference type="Pfam" id="PF16976">
    <property type="entry name" value="RcpC"/>
    <property type="match status" value="1"/>
</dbReference>
<protein>
    <recommendedName>
        <fullName evidence="1">Flp pilus assembly protein RcpC/CpaB domain-containing protein</fullName>
    </recommendedName>
</protein>
<evidence type="ECO:0000313" key="3">
    <source>
        <dbReference type="Proteomes" id="UP000612808"/>
    </source>
</evidence>
<dbReference type="Proteomes" id="UP000612808">
    <property type="component" value="Unassembled WGS sequence"/>
</dbReference>
<evidence type="ECO:0000259" key="1">
    <source>
        <dbReference type="Pfam" id="PF16976"/>
    </source>
</evidence>
<proteinExistence type="predicted"/>
<feature type="domain" description="Flp pilus assembly protein RcpC/CpaB" evidence="1">
    <location>
        <begin position="77"/>
        <end position="168"/>
    </location>
</feature>
<accession>A0A8J3J2D2</accession>
<reference evidence="2" key="1">
    <citation type="submission" date="2021-01" db="EMBL/GenBank/DDBJ databases">
        <title>Whole genome shotgun sequence of Actinocatenispora rupis NBRC 107355.</title>
        <authorList>
            <person name="Komaki H."/>
            <person name="Tamura T."/>
        </authorList>
    </citation>
    <scope>NUCLEOTIDE SEQUENCE</scope>
    <source>
        <strain evidence="2">NBRC 107355</strain>
    </source>
</reference>
<dbReference type="InterPro" id="IPR031571">
    <property type="entry name" value="RcpC_dom"/>
</dbReference>
<organism evidence="2 3">
    <name type="scientific">Actinocatenispora rupis</name>
    <dbReference type="NCBI Taxonomy" id="519421"/>
    <lineage>
        <taxon>Bacteria</taxon>
        <taxon>Bacillati</taxon>
        <taxon>Actinomycetota</taxon>
        <taxon>Actinomycetes</taxon>
        <taxon>Micromonosporales</taxon>
        <taxon>Micromonosporaceae</taxon>
        <taxon>Actinocatenispora</taxon>
    </lineage>
</organism>
<name>A0A8J3J2D2_9ACTN</name>
<dbReference type="AlphaFoldDB" id="A0A8J3J2D2"/>
<dbReference type="EMBL" id="BOMB01000007">
    <property type="protein sequence ID" value="GID10291.1"/>
    <property type="molecule type" value="Genomic_DNA"/>
</dbReference>
<keyword evidence="3" id="KW-1185">Reference proteome</keyword>
<comment type="caution">
    <text evidence="2">The sequence shown here is derived from an EMBL/GenBank/DDBJ whole genome shotgun (WGS) entry which is preliminary data.</text>
</comment>
<sequence>MDRSEKSAGRGRRRAERLDPVRWSPRRRGRLLRGAAVAALLLVAAGVLVSGAGPAAAERCAVHPRPTTRATAPPGDRVPAGEVGLAVTVAQPDVTGLVRPGDRVDLTVTRADSRTAEVIVRGALVLRGTPGHSADTAGDSVVYLAMSEDEARRVAGAEPSARIGVALRPG</sequence>